<dbReference type="PANTHER" id="PTHR23429">
    <property type="entry name" value="GLUCOSE-6-PHOSPHATE 1-DEHYDROGENASE G6PD"/>
    <property type="match status" value="1"/>
</dbReference>
<protein>
    <recommendedName>
        <fullName evidence="4">Glucose-6-phosphate 1-dehydrogenase</fullName>
        <ecNumber evidence="3">1.1.1.49</ecNumber>
    </recommendedName>
</protein>
<keyword evidence="8" id="KW-0119">Carbohydrate metabolism</keyword>
<evidence type="ECO:0000256" key="1">
    <source>
        <dbReference type="ARBA" id="ARBA00002914"/>
    </source>
</evidence>
<dbReference type="InterPro" id="IPR001282">
    <property type="entry name" value="G6P_DH"/>
</dbReference>
<evidence type="ECO:0000256" key="8">
    <source>
        <dbReference type="ARBA" id="ARBA00023277"/>
    </source>
</evidence>
<sequence length="471" mass="53644">VYIEKDCSAEMTIPPDAQAAKSRHPMQCQIGRQIALQGAVDDYRPHVVVIFGASGNLAKRRIFPTLWRLFRDDLLPKKVNFVGYAWSSLTMLQLAQSFEKYCEVKYTEKELFVRFMKKCAYIQGSYNETSGYKCLQKIVNVVQADADIPVNRLFYLALPPSMFVEVTAQIKEHCMDEGDSWSRIIVENISGLETKSNVILSDHLAHMFKPNQIYRVNHYLCKDIVPTFLILRFGNALFDASWNRNSIESVAIMHKEKSDMTASSACTGQYDIIRDIMSNHLLQILSLVAIEQPASLCADDVRDEKVKVMKAIGEISTQDVVLGQYQTENGSAKNGFLVNRNMPTFAQAVVRIKNDRWDGVPFILSSGTAMNETSIEVRVLFKPIKEGDKVTRVELVIGVHPNDIVRLKMQTEISGMEAMIEDAELNVNYAREDKITRSQEPYERLFIDVFKGSQINLVREDELNCAWRYVH</sequence>
<dbReference type="PIRSF" id="PIRSF000110">
    <property type="entry name" value="G6PD"/>
    <property type="match status" value="1"/>
</dbReference>
<dbReference type="Proteomes" id="UP000005239">
    <property type="component" value="Unassembled WGS sequence"/>
</dbReference>
<dbReference type="OrthoDB" id="60984at2759"/>
<name>A0A2A6D213_PRIPA</name>
<evidence type="ECO:0000256" key="5">
    <source>
        <dbReference type="ARBA" id="ARBA00022526"/>
    </source>
</evidence>
<dbReference type="PRINTS" id="PR00079">
    <property type="entry name" value="G6PDHDRGNASE"/>
</dbReference>
<accession>A0A2A6D213</accession>
<accession>A0A8R1UFR7</accession>
<dbReference type="GO" id="GO:0004345">
    <property type="term" value="F:glucose-6-phosphate dehydrogenase activity"/>
    <property type="evidence" value="ECO:0000318"/>
    <property type="project" value="GO_Central"/>
</dbReference>
<dbReference type="Gene3D" id="3.30.360.10">
    <property type="entry name" value="Dihydrodipicolinate Reductase, domain 2"/>
    <property type="match status" value="1"/>
</dbReference>
<dbReference type="GO" id="GO:0009051">
    <property type="term" value="P:pentose-phosphate shunt, oxidative branch"/>
    <property type="evidence" value="ECO:0000318"/>
    <property type="project" value="GO_Central"/>
</dbReference>
<dbReference type="InterPro" id="IPR036291">
    <property type="entry name" value="NAD(P)-bd_dom_sf"/>
</dbReference>
<dbReference type="Gene3D" id="3.40.50.720">
    <property type="entry name" value="NAD(P)-binding Rossmann-like Domain"/>
    <property type="match status" value="1"/>
</dbReference>
<comment type="function">
    <text evidence="1">Cytosolic glucose-6-phosphate dehydrogenase that catalyzes the first and rate-limiting step of the oxidative branch within the pentose phosphate pathway/shunt, an alternative route to glycolysis for the dissimilation of carbohydrates and a major source of reducing power and metabolic intermediates for fatty acid and nucleic acid biosynthetic processes.</text>
</comment>
<keyword evidence="7" id="KW-0560">Oxidoreductase</keyword>
<dbReference type="EnsemblMetazoa" id="PPA20806.1">
    <property type="protein sequence ID" value="PPA20806.1"/>
    <property type="gene ID" value="WBGene00110360"/>
</dbReference>
<evidence type="ECO:0000256" key="4">
    <source>
        <dbReference type="ARBA" id="ARBA00020444"/>
    </source>
</evidence>
<dbReference type="GO" id="GO:0006006">
    <property type="term" value="P:glucose metabolic process"/>
    <property type="evidence" value="ECO:0000318"/>
    <property type="project" value="GO_Central"/>
</dbReference>
<dbReference type="AlphaFoldDB" id="A0A2A6D213"/>
<dbReference type="EC" id="1.1.1.49" evidence="3"/>
<proteinExistence type="predicted"/>
<evidence type="ECO:0000256" key="7">
    <source>
        <dbReference type="ARBA" id="ARBA00023002"/>
    </source>
</evidence>
<organism evidence="10 11">
    <name type="scientific">Pristionchus pacificus</name>
    <name type="common">Parasitic nematode worm</name>
    <dbReference type="NCBI Taxonomy" id="54126"/>
    <lineage>
        <taxon>Eukaryota</taxon>
        <taxon>Metazoa</taxon>
        <taxon>Ecdysozoa</taxon>
        <taxon>Nematoda</taxon>
        <taxon>Chromadorea</taxon>
        <taxon>Rhabditida</taxon>
        <taxon>Rhabditina</taxon>
        <taxon>Diplogasteromorpha</taxon>
        <taxon>Diplogasteroidea</taxon>
        <taxon>Neodiplogasteridae</taxon>
        <taxon>Pristionchus</taxon>
    </lineage>
</organism>
<comment type="pathway">
    <text evidence="2">Carbohydrate degradation; pentose phosphate pathway; D-ribulose 5-phosphate from D-glucose 6-phosphate (oxidative stage): step 1/3.</text>
</comment>
<evidence type="ECO:0000256" key="3">
    <source>
        <dbReference type="ARBA" id="ARBA00013019"/>
    </source>
</evidence>
<dbReference type="SUPFAM" id="SSF51735">
    <property type="entry name" value="NAD(P)-binding Rossmann-fold domains"/>
    <property type="match status" value="1"/>
</dbReference>
<dbReference type="SUPFAM" id="SSF55347">
    <property type="entry name" value="Glyceraldehyde-3-phosphate dehydrogenase-like, C-terminal domain"/>
    <property type="match status" value="1"/>
</dbReference>
<dbReference type="GO" id="GO:0005829">
    <property type="term" value="C:cytosol"/>
    <property type="evidence" value="ECO:0000318"/>
    <property type="project" value="GO_Central"/>
</dbReference>
<keyword evidence="5" id="KW-0313">Glucose metabolism</keyword>
<dbReference type="InterPro" id="IPR022675">
    <property type="entry name" value="G6P_DH_C"/>
</dbReference>
<reference evidence="11" key="1">
    <citation type="journal article" date="2008" name="Nat. Genet.">
        <title>The Pristionchus pacificus genome provides a unique perspective on nematode lifestyle and parasitism.</title>
        <authorList>
            <person name="Dieterich C."/>
            <person name="Clifton S.W."/>
            <person name="Schuster L.N."/>
            <person name="Chinwalla A."/>
            <person name="Delehaunty K."/>
            <person name="Dinkelacker I."/>
            <person name="Fulton L."/>
            <person name="Fulton R."/>
            <person name="Godfrey J."/>
            <person name="Minx P."/>
            <person name="Mitreva M."/>
            <person name="Roeseler W."/>
            <person name="Tian H."/>
            <person name="Witte H."/>
            <person name="Yang S.P."/>
            <person name="Wilson R.K."/>
            <person name="Sommer R.J."/>
        </authorList>
    </citation>
    <scope>NUCLEOTIDE SEQUENCE [LARGE SCALE GENOMIC DNA]</scope>
    <source>
        <strain evidence="11">PS312</strain>
    </source>
</reference>
<evidence type="ECO:0000313" key="10">
    <source>
        <dbReference type="EnsemblMetazoa" id="PPA20806.1"/>
    </source>
</evidence>
<comment type="catalytic activity">
    <reaction evidence="9">
        <text>D-glucose 6-phosphate + NADP(+) = 6-phospho-D-glucono-1,5-lactone + NADPH + H(+)</text>
        <dbReference type="Rhea" id="RHEA:15841"/>
        <dbReference type="ChEBI" id="CHEBI:15378"/>
        <dbReference type="ChEBI" id="CHEBI:57783"/>
        <dbReference type="ChEBI" id="CHEBI:57955"/>
        <dbReference type="ChEBI" id="CHEBI:58349"/>
        <dbReference type="ChEBI" id="CHEBI:61548"/>
        <dbReference type="EC" id="1.1.1.49"/>
    </reaction>
    <physiologicalReaction direction="left-to-right" evidence="9">
        <dbReference type="Rhea" id="RHEA:15842"/>
    </physiologicalReaction>
</comment>
<evidence type="ECO:0000313" key="11">
    <source>
        <dbReference type="Proteomes" id="UP000005239"/>
    </source>
</evidence>
<dbReference type="Pfam" id="PF02781">
    <property type="entry name" value="G6PD_C"/>
    <property type="match status" value="1"/>
</dbReference>
<evidence type="ECO:0000256" key="9">
    <source>
        <dbReference type="ARBA" id="ARBA00047696"/>
    </source>
</evidence>
<keyword evidence="6" id="KW-0521">NADP</keyword>
<evidence type="ECO:0000256" key="2">
    <source>
        <dbReference type="ARBA" id="ARBA00004937"/>
    </source>
</evidence>
<evidence type="ECO:0000256" key="6">
    <source>
        <dbReference type="ARBA" id="ARBA00022857"/>
    </source>
</evidence>
<keyword evidence="11" id="KW-1185">Reference proteome</keyword>
<dbReference type="InterPro" id="IPR022674">
    <property type="entry name" value="G6P_DH_NAD-bd"/>
</dbReference>
<reference evidence="10" key="2">
    <citation type="submission" date="2022-06" db="UniProtKB">
        <authorList>
            <consortium name="EnsemblMetazoa"/>
        </authorList>
    </citation>
    <scope>IDENTIFICATION</scope>
    <source>
        <strain evidence="10">PS312</strain>
    </source>
</reference>
<gene>
    <name evidence="10" type="primary">WBGene00110360</name>
</gene>
<dbReference type="GO" id="GO:0050661">
    <property type="term" value="F:NADP binding"/>
    <property type="evidence" value="ECO:0007669"/>
    <property type="project" value="InterPro"/>
</dbReference>
<dbReference type="Pfam" id="PF00479">
    <property type="entry name" value="G6PD_N"/>
    <property type="match status" value="1"/>
</dbReference>
<dbReference type="PANTHER" id="PTHR23429:SF0">
    <property type="entry name" value="GLUCOSE-6-PHOSPHATE 1-DEHYDROGENASE"/>
    <property type="match status" value="1"/>
</dbReference>